<gene>
    <name evidence="2" type="ORF">AMD00_20650</name>
</gene>
<evidence type="ECO:0000313" key="2">
    <source>
        <dbReference type="EMBL" id="KOO48013.1"/>
    </source>
</evidence>
<proteinExistence type="predicted"/>
<keyword evidence="3" id="KW-1185">Reference proteome</keyword>
<dbReference type="RefSeq" id="WP_053418885.1">
    <property type="nucleotide sequence ID" value="NZ_LILB01000008.1"/>
</dbReference>
<organism evidence="2 3">
    <name type="scientific">Viridibacillus arvi</name>
    <dbReference type="NCBI Taxonomy" id="263475"/>
    <lineage>
        <taxon>Bacteria</taxon>
        <taxon>Bacillati</taxon>
        <taxon>Bacillota</taxon>
        <taxon>Bacilli</taxon>
        <taxon>Bacillales</taxon>
        <taxon>Caryophanaceae</taxon>
        <taxon>Viridibacillus</taxon>
    </lineage>
</organism>
<dbReference type="Proteomes" id="UP000036867">
    <property type="component" value="Unassembled WGS sequence"/>
</dbReference>
<dbReference type="AlphaFoldDB" id="A0A0M0LBH7"/>
<protein>
    <recommendedName>
        <fullName evidence="4">DUF2892 domain-containing protein</fullName>
    </recommendedName>
</protein>
<evidence type="ECO:0000313" key="3">
    <source>
        <dbReference type="Proteomes" id="UP000036867"/>
    </source>
</evidence>
<dbReference type="GeneID" id="301139035"/>
<name>A0A0M0LBH7_9BACL</name>
<comment type="caution">
    <text evidence="2">The sequence shown here is derived from an EMBL/GenBank/DDBJ whole genome shotgun (WGS) entry which is preliminary data.</text>
</comment>
<evidence type="ECO:0000256" key="1">
    <source>
        <dbReference type="SAM" id="MobiDB-lite"/>
    </source>
</evidence>
<dbReference type="EMBL" id="LILB01000008">
    <property type="protein sequence ID" value="KOO48013.1"/>
    <property type="molecule type" value="Genomic_DNA"/>
</dbReference>
<evidence type="ECO:0008006" key="4">
    <source>
        <dbReference type="Google" id="ProtNLM"/>
    </source>
</evidence>
<sequence>MTQSENLSTKNAFMRLTCGITMTAFGIGRISRDSNCTGGRLMIIFGAMKTAEGILKYCPTKAMMNSTMKSVMDSSMTSAFGGQAASIIPNIDQLMKDFAGGNSNANSNSNSNSNSNANTNTNSNSNSNNNGEKNNSQNSNSKNQSNDQNKNNNNSQSNSTNS</sequence>
<dbReference type="STRING" id="263475.AMD00_20650"/>
<reference evidence="3" key="1">
    <citation type="submission" date="2015-08" db="EMBL/GenBank/DDBJ databases">
        <title>Fjat-10028 dsm 16317.</title>
        <authorList>
            <person name="Liu B."/>
            <person name="Wang J."/>
            <person name="Zhu Y."/>
            <person name="Liu G."/>
            <person name="Chen Q."/>
            <person name="Chen Z."/>
            <person name="Lan J."/>
            <person name="Che J."/>
            <person name="Ge C."/>
            <person name="Shi H."/>
            <person name="Pan Z."/>
            <person name="Liu X."/>
        </authorList>
    </citation>
    <scope>NUCLEOTIDE SEQUENCE [LARGE SCALE GENOMIC DNA]</scope>
    <source>
        <strain evidence="3">DSM 16317</strain>
    </source>
</reference>
<accession>A0A0M0LBH7</accession>
<feature type="region of interest" description="Disordered" evidence="1">
    <location>
        <begin position="99"/>
        <end position="162"/>
    </location>
</feature>